<proteinExistence type="predicted"/>
<evidence type="ECO:0000313" key="2">
    <source>
        <dbReference type="Proteomes" id="UP001164539"/>
    </source>
</evidence>
<evidence type="ECO:0000313" key="1">
    <source>
        <dbReference type="EMBL" id="KAJ4704541.1"/>
    </source>
</evidence>
<accession>A0ACC1WZ87</accession>
<keyword evidence="2" id="KW-1185">Reference proteome</keyword>
<reference evidence="1 2" key="1">
    <citation type="journal article" date="2023" name="Science">
        <title>Complex scaffold remodeling in plant triterpene biosynthesis.</title>
        <authorList>
            <person name="De La Pena R."/>
            <person name="Hodgson H."/>
            <person name="Liu J.C."/>
            <person name="Stephenson M.J."/>
            <person name="Martin A.C."/>
            <person name="Owen C."/>
            <person name="Harkess A."/>
            <person name="Leebens-Mack J."/>
            <person name="Jimenez L.E."/>
            <person name="Osbourn A."/>
            <person name="Sattely E.S."/>
        </authorList>
    </citation>
    <scope>NUCLEOTIDE SEQUENCE [LARGE SCALE GENOMIC DNA]</scope>
    <source>
        <strain evidence="2">cv. JPN11</strain>
        <tissue evidence="1">Leaf</tissue>
    </source>
</reference>
<gene>
    <name evidence="1" type="ORF">OWV82_021435</name>
</gene>
<comment type="caution">
    <text evidence="1">The sequence shown here is derived from an EMBL/GenBank/DDBJ whole genome shotgun (WGS) entry which is preliminary data.</text>
</comment>
<sequence>MEPETKTEKVEVTAIEIDGADAGDGGEAATEGADDGGGSGDDSVLVVGEGSRKGGKSRVKGPWSPEEDAILSELVGKFGARNWSLIARGIAGRSGKSCRLRWCNQLDPAVKRKPFTDEEDQIIVEAHAVHGNKWAVIARLLPGRTDNAIKNHWNSTLRRRAMETDRIKKLGSVNMMEDTSMDKTKASSEETLSCGDVNSLKSLEGKDVSSLENLDNNYEDKSLTEVPSSHEAKEPPTLFRPVARVSAFSVYNTTEVPQVAPPHRRPTPLRGPLVQASMPDAGICKLLEGVYGERIVPHWCGYGCCGTQVRGNCLNSLLGPEFVDFSEPPTFPSYELAAIATDISNLAWLKSGLENSSVRVIGDVAGRIKTNGSQMQMGDAAGRPVSNGLQMPMSSTSGKIVLLDRM</sequence>
<protein>
    <submittedName>
        <fullName evidence="1">MYB transcription factor</fullName>
    </submittedName>
</protein>
<dbReference type="Proteomes" id="UP001164539">
    <property type="component" value="Chromosome 12"/>
</dbReference>
<name>A0ACC1WZ87_MELAZ</name>
<dbReference type="EMBL" id="CM051405">
    <property type="protein sequence ID" value="KAJ4704541.1"/>
    <property type="molecule type" value="Genomic_DNA"/>
</dbReference>
<organism evidence="1 2">
    <name type="scientific">Melia azedarach</name>
    <name type="common">Chinaberry tree</name>
    <dbReference type="NCBI Taxonomy" id="155640"/>
    <lineage>
        <taxon>Eukaryota</taxon>
        <taxon>Viridiplantae</taxon>
        <taxon>Streptophyta</taxon>
        <taxon>Embryophyta</taxon>
        <taxon>Tracheophyta</taxon>
        <taxon>Spermatophyta</taxon>
        <taxon>Magnoliopsida</taxon>
        <taxon>eudicotyledons</taxon>
        <taxon>Gunneridae</taxon>
        <taxon>Pentapetalae</taxon>
        <taxon>rosids</taxon>
        <taxon>malvids</taxon>
        <taxon>Sapindales</taxon>
        <taxon>Meliaceae</taxon>
        <taxon>Melia</taxon>
    </lineage>
</organism>